<dbReference type="SUPFAM" id="SSF48695">
    <property type="entry name" value="Multiheme cytochromes"/>
    <property type="match status" value="1"/>
</dbReference>
<evidence type="ECO:0000256" key="9">
    <source>
        <dbReference type="ARBA" id="ARBA00022989"/>
    </source>
</evidence>
<evidence type="ECO:0000256" key="7">
    <source>
        <dbReference type="ARBA" id="ARBA00022723"/>
    </source>
</evidence>
<keyword evidence="8" id="KW-0249">Electron transport</keyword>
<evidence type="ECO:0000256" key="4">
    <source>
        <dbReference type="ARBA" id="ARBA00022475"/>
    </source>
</evidence>
<keyword evidence="11 12" id="KW-0472">Membrane</keyword>
<dbReference type="Pfam" id="PF09459">
    <property type="entry name" value="EB_dh"/>
    <property type="match status" value="2"/>
</dbReference>
<dbReference type="KEGG" id="eps:L0Y14_00530"/>
<dbReference type="PANTHER" id="PTHR30333">
    <property type="entry name" value="CYTOCHROME C-TYPE PROTEIN"/>
    <property type="match status" value="1"/>
</dbReference>
<dbReference type="RefSeq" id="WP_006475732.1">
    <property type="nucleotide sequence ID" value="NZ_CP090569.1"/>
</dbReference>
<feature type="domain" description="Cytochrome c-552/DMSO reductase-like haem-binding" evidence="13">
    <location>
        <begin position="285"/>
        <end position="582"/>
    </location>
</feature>
<comment type="similarity">
    <text evidence="2">Belongs to the NapC/NirT/NrfH family.</text>
</comment>
<name>A0A9J6ZYJ8_9GAMM</name>
<dbReference type="AlphaFoldDB" id="A0A9J6ZYJ8"/>
<dbReference type="PANTHER" id="PTHR30333:SF1">
    <property type="entry name" value="CYTOCHROME C-TYPE PROTEIN NAPC"/>
    <property type="match status" value="1"/>
</dbReference>
<keyword evidence="10" id="KW-0408">Iron</keyword>
<dbReference type="GO" id="GO:0009055">
    <property type="term" value="F:electron transfer activity"/>
    <property type="evidence" value="ECO:0007669"/>
    <property type="project" value="TreeGrafter"/>
</dbReference>
<keyword evidence="3" id="KW-0813">Transport</keyword>
<reference evidence="14" key="1">
    <citation type="journal article" date="2022" name="Mol. Ecol. Resour.">
        <title>The complete and closed genome of the facultative generalist Candidatus Endoriftia persephone from deep-sea hydrothermal vents.</title>
        <authorList>
            <person name="de Oliveira A.L."/>
            <person name="Srivastava A."/>
            <person name="Espada-Hinojosa S."/>
            <person name="Bright M."/>
        </authorList>
    </citation>
    <scope>NUCLEOTIDE SEQUENCE</scope>
    <source>
        <strain evidence="14">Tica-EPR-9o50.N</strain>
    </source>
</reference>
<dbReference type="FunFam" id="1.10.3820.10:FF:000001">
    <property type="entry name" value="Cytochrome c-type protein"/>
    <property type="match status" value="1"/>
</dbReference>
<feature type="transmembrane region" description="Helical" evidence="12">
    <location>
        <begin position="15"/>
        <end position="38"/>
    </location>
</feature>
<keyword evidence="4" id="KW-1003">Cell membrane</keyword>
<dbReference type="Proteomes" id="UP001056649">
    <property type="component" value="Chromosome"/>
</dbReference>
<sequence>MADQYKKPSLASRRLILGTTVGGALLFFIGGIIFWGGFNTAMEATNTLDFCIGCHEMEENVYQEYKPTIHFSNRTGVRATCPDCHVPDPWVHKMVRKIQASNEVYHKLLGTVDTPEKFDEHRLTMAKRVWNAMKSTDSRECRNCHNFESMNPEFQKPRARKQHLNAFKTGQTCIDCHKGIAHKHVRDLLSDEELEELEAPNPKYVREVPEMFLEGLKRVEEKEAAQAEAEKAAAKKARETKMAAKKAEKARIEKAVADALAAFKAQQAGEATAATTAVGPVTGFGIDWSDVPTRHITVFYPGQTSMEWVLTGKDHGGARPFVKAGDRCITCHDKETADMGKKMVTGVKAEPTPIPGKRGSIPVSVQAAHDTENLYLRFEWEDTEHVPVPFVDGGKMDPDNPMKLAVMFATDEVKYADRAGCWGTCHHDARTMPHTPDTDTANGSPVAQKLDLSQGLTKYIEESRSKIEVKGRRGKKRGGWDKLKSDDELKAEMDAHKFMDLLRYKSGKGETEDGHIMEQRLMSGGQGFEVDARQEGGNWIVVMKRKLKSDKPGDLSLALDKVYNLGFAIHDDFTNARFHHVSLGYKIGFDNDKVEINAVKREAAAPAPVPAAATGTFQATDAALDANIDWSKASSREVTLFYPGQTSMEWVLTGKDHGGARPFVKAGDRCITCHDKETADMGKKMVTGVKAEPTPIPGKRGSIPVTVESTHDGENLYLRFSWDDSEHAPVPFVEGGKMDPENPMKLALMLATDDVKYADRAGCWGTCHHDLRSMPHTPDAETAGGSPVAQQLDLSQGLTKYIEESRSKIEVKGRRGKKRGGWDKLKSADELQAEMDAHKYMELVRYKSGKGETEDGHILEQRNMSGGDAAEMTASLQDGVWTLVMKRKLQTNKPGDLPLAKDQLYNIGFAIHDDYSNARFHHVSLGYKLGFDSEKAEINATAQ</sequence>
<evidence type="ECO:0000313" key="14">
    <source>
        <dbReference type="EMBL" id="USF87767.1"/>
    </source>
</evidence>
<evidence type="ECO:0000256" key="3">
    <source>
        <dbReference type="ARBA" id="ARBA00022448"/>
    </source>
</evidence>
<evidence type="ECO:0000256" key="6">
    <source>
        <dbReference type="ARBA" id="ARBA00022692"/>
    </source>
</evidence>
<dbReference type="GO" id="GO:0009061">
    <property type="term" value="P:anaerobic respiration"/>
    <property type="evidence" value="ECO:0007669"/>
    <property type="project" value="TreeGrafter"/>
</dbReference>
<accession>A0A9J6ZYJ8</accession>
<dbReference type="GO" id="GO:0005886">
    <property type="term" value="C:plasma membrane"/>
    <property type="evidence" value="ECO:0007669"/>
    <property type="project" value="UniProtKB-SubCell"/>
</dbReference>
<dbReference type="Pfam" id="PF03264">
    <property type="entry name" value="Cytochrom_NNT"/>
    <property type="match status" value="1"/>
</dbReference>
<dbReference type="SMART" id="SM00887">
    <property type="entry name" value="EB_dh"/>
    <property type="match status" value="2"/>
</dbReference>
<protein>
    <submittedName>
        <fullName evidence="14">NapC/NirT family cytochrome c</fullName>
    </submittedName>
</protein>
<evidence type="ECO:0000256" key="8">
    <source>
        <dbReference type="ARBA" id="ARBA00022982"/>
    </source>
</evidence>
<organism evidence="14 15">
    <name type="scientific">Candidatus Endoriftia persephonae</name>
    <dbReference type="NCBI Taxonomy" id="393765"/>
    <lineage>
        <taxon>Bacteria</taxon>
        <taxon>Pseudomonadati</taxon>
        <taxon>Pseudomonadota</taxon>
        <taxon>Gammaproteobacteria</taxon>
        <taxon>Chromatiales</taxon>
        <taxon>Sedimenticolaceae</taxon>
        <taxon>Candidatus Endoriftia</taxon>
    </lineage>
</organism>
<keyword evidence="15" id="KW-1185">Reference proteome</keyword>
<evidence type="ECO:0000313" key="15">
    <source>
        <dbReference type="Proteomes" id="UP001056649"/>
    </source>
</evidence>
<dbReference type="InterPro" id="IPR005126">
    <property type="entry name" value="NapC/NirT_cyt_c_N"/>
</dbReference>
<keyword evidence="5" id="KW-0349">Heme</keyword>
<evidence type="ECO:0000256" key="12">
    <source>
        <dbReference type="SAM" id="Phobius"/>
    </source>
</evidence>
<comment type="subcellular location">
    <subcellularLocation>
        <location evidence="1">Cell membrane</location>
        <topology evidence="1">Single-pass membrane protein</topology>
    </subcellularLocation>
</comment>
<dbReference type="GO" id="GO:0020037">
    <property type="term" value="F:heme binding"/>
    <property type="evidence" value="ECO:0007669"/>
    <property type="project" value="InterPro"/>
</dbReference>
<dbReference type="GO" id="GO:0046872">
    <property type="term" value="F:metal ion binding"/>
    <property type="evidence" value="ECO:0007669"/>
    <property type="project" value="UniProtKB-KW"/>
</dbReference>
<dbReference type="InterPro" id="IPR051174">
    <property type="entry name" value="Cytochrome_c-type_ET"/>
</dbReference>
<dbReference type="InterPro" id="IPR019020">
    <property type="entry name" value="Cyt-c552/DMSO_Rdtase_haem-bd"/>
</dbReference>
<keyword evidence="9 12" id="KW-1133">Transmembrane helix</keyword>
<dbReference type="Gene3D" id="2.60.40.1190">
    <property type="match status" value="2"/>
</dbReference>
<feature type="domain" description="Cytochrome c-552/DMSO reductase-like haem-binding" evidence="13">
    <location>
        <begin position="627"/>
        <end position="924"/>
    </location>
</feature>
<dbReference type="EMBL" id="CP090569">
    <property type="protein sequence ID" value="USF87767.1"/>
    <property type="molecule type" value="Genomic_DNA"/>
</dbReference>
<evidence type="ECO:0000256" key="10">
    <source>
        <dbReference type="ARBA" id="ARBA00023004"/>
    </source>
</evidence>
<evidence type="ECO:0000256" key="11">
    <source>
        <dbReference type="ARBA" id="ARBA00023136"/>
    </source>
</evidence>
<proteinExistence type="inferred from homology"/>
<evidence type="ECO:0000259" key="13">
    <source>
        <dbReference type="SMART" id="SM00887"/>
    </source>
</evidence>
<keyword evidence="6 12" id="KW-0812">Transmembrane</keyword>
<dbReference type="InterPro" id="IPR036280">
    <property type="entry name" value="Multihaem_cyt_sf"/>
</dbReference>
<evidence type="ECO:0000256" key="1">
    <source>
        <dbReference type="ARBA" id="ARBA00004162"/>
    </source>
</evidence>
<gene>
    <name evidence="14" type="ORF">L0Y14_00530</name>
</gene>
<evidence type="ECO:0000256" key="5">
    <source>
        <dbReference type="ARBA" id="ARBA00022617"/>
    </source>
</evidence>
<dbReference type="InterPro" id="IPR038266">
    <property type="entry name" value="NapC/NirT_cytc_sf"/>
</dbReference>
<keyword evidence="7" id="KW-0479">Metal-binding</keyword>
<dbReference type="Gene3D" id="1.10.3820.10">
    <property type="entry name" value="Di-heme elbow motif domain"/>
    <property type="match status" value="1"/>
</dbReference>
<evidence type="ECO:0000256" key="2">
    <source>
        <dbReference type="ARBA" id="ARBA00007395"/>
    </source>
</evidence>